<organism evidence="10 11">
    <name type="scientific">Temnothorax longispinosus</name>
    <dbReference type="NCBI Taxonomy" id="300112"/>
    <lineage>
        <taxon>Eukaryota</taxon>
        <taxon>Metazoa</taxon>
        <taxon>Ecdysozoa</taxon>
        <taxon>Arthropoda</taxon>
        <taxon>Hexapoda</taxon>
        <taxon>Insecta</taxon>
        <taxon>Pterygota</taxon>
        <taxon>Neoptera</taxon>
        <taxon>Endopterygota</taxon>
        <taxon>Hymenoptera</taxon>
        <taxon>Apocrita</taxon>
        <taxon>Aculeata</taxon>
        <taxon>Formicoidea</taxon>
        <taxon>Formicidae</taxon>
        <taxon>Myrmicinae</taxon>
        <taxon>Temnothorax</taxon>
    </lineage>
</organism>
<feature type="domain" description="LITAF" evidence="9">
    <location>
        <begin position="28"/>
        <end position="111"/>
    </location>
</feature>
<evidence type="ECO:0000256" key="5">
    <source>
        <dbReference type="ARBA" id="ARBA00022723"/>
    </source>
</evidence>
<dbReference type="PANTHER" id="PTHR23292">
    <property type="entry name" value="LIPOPOLYSACCHARIDE-INDUCED TUMOR NECROSIS FACTOR-ALPHA FACTOR"/>
    <property type="match status" value="1"/>
</dbReference>
<evidence type="ECO:0000313" key="11">
    <source>
        <dbReference type="Proteomes" id="UP000310200"/>
    </source>
</evidence>
<evidence type="ECO:0000259" key="9">
    <source>
        <dbReference type="PROSITE" id="PS51837"/>
    </source>
</evidence>
<keyword evidence="6" id="KW-0862">Zinc</keyword>
<evidence type="ECO:0000313" key="10">
    <source>
        <dbReference type="EMBL" id="TGZ36971.1"/>
    </source>
</evidence>
<protein>
    <submittedName>
        <fullName evidence="10">Lipopolysaccharide-induced tumor necrosis factor-alpha-like protein</fullName>
    </submittedName>
</protein>
<gene>
    <name evidence="10" type="ORF">DBV15_12717</name>
</gene>
<dbReference type="GO" id="GO:0008270">
    <property type="term" value="F:zinc ion binding"/>
    <property type="evidence" value="ECO:0007669"/>
    <property type="project" value="TreeGrafter"/>
</dbReference>
<keyword evidence="11" id="KW-1185">Reference proteome</keyword>
<proteinExistence type="inferred from homology"/>
<dbReference type="Proteomes" id="UP000310200">
    <property type="component" value="Unassembled WGS sequence"/>
</dbReference>
<keyword evidence="5" id="KW-0479">Metal-binding</keyword>
<dbReference type="GO" id="GO:0031902">
    <property type="term" value="C:late endosome membrane"/>
    <property type="evidence" value="ECO:0007669"/>
    <property type="project" value="UniProtKB-SubCell"/>
</dbReference>
<sequence>MEKEKQQSSYTSPPYPNPQPPPIMPLPQTVHTVLTRMVFSKGSQHIICPHCHADISTRVVSEANTKTHLLALLLCACGCCCCAPCPYCTDSSRIHRHYCPACTNFLGESTN</sequence>
<name>A0A4S2JL72_9HYME</name>
<dbReference type="SMART" id="SM00714">
    <property type="entry name" value="LITAF"/>
    <property type="match status" value="1"/>
</dbReference>
<feature type="compositionally biased region" description="Pro residues" evidence="8">
    <location>
        <begin position="13"/>
        <end position="24"/>
    </location>
</feature>
<evidence type="ECO:0000256" key="1">
    <source>
        <dbReference type="ARBA" id="ARBA00004414"/>
    </source>
</evidence>
<evidence type="ECO:0000256" key="7">
    <source>
        <dbReference type="ARBA" id="ARBA00023136"/>
    </source>
</evidence>
<keyword evidence="7" id="KW-0472">Membrane</keyword>
<dbReference type="GO" id="GO:0005765">
    <property type="term" value="C:lysosomal membrane"/>
    <property type="evidence" value="ECO:0007669"/>
    <property type="project" value="UniProtKB-SubCell"/>
</dbReference>
<dbReference type="InterPro" id="IPR037519">
    <property type="entry name" value="LITAF_fam"/>
</dbReference>
<dbReference type="STRING" id="300112.A0A4S2JL72"/>
<dbReference type="PANTHER" id="PTHR23292:SF14">
    <property type="entry name" value="FI16615P1-RELATED"/>
    <property type="match status" value="1"/>
</dbReference>
<evidence type="ECO:0000256" key="6">
    <source>
        <dbReference type="ARBA" id="ARBA00022833"/>
    </source>
</evidence>
<evidence type="ECO:0000256" key="8">
    <source>
        <dbReference type="SAM" id="MobiDB-lite"/>
    </source>
</evidence>
<dbReference type="PROSITE" id="PS51837">
    <property type="entry name" value="LITAF"/>
    <property type="match status" value="1"/>
</dbReference>
<dbReference type="AlphaFoldDB" id="A0A4S2JL72"/>
<evidence type="ECO:0000256" key="2">
    <source>
        <dbReference type="ARBA" id="ARBA00004481"/>
    </source>
</evidence>
<evidence type="ECO:0000256" key="3">
    <source>
        <dbReference type="ARBA" id="ARBA00004630"/>
    </source>
</evidence>
<feature type="region of interest" description="Disordered" evidence="8">
    <location>
        <begin position="1"/>
        <end position="24"/>
    </location>
</feature>
<comment type="caution">
    <text evidence="10">The sequence shown here is derived from an EMBL/GenBank/DDBJ whole genome shotgun (WGS) entry which is preliminary data.</text>
</comment>
<accession>A0A4S2JL72</accession>
<comment type="subcellular location">
    <subcellularLocation>
        <location evidence="2">Endosome membrane</location>
        <topology evidence="2">Peripheral membrane protein</topology>
    </subcellularLocation>
    <subcellularLocation>
        <location evidence="1">Late endosome membrane</location>
    </subcellularLocation>
    <subcellularLocation>
        <location evidence="3">Lysosome membrane</location>
        <topology evidence="3">Peripheral membrane protein</topology>
        <orientation evidence="3">Cytoplasmic side</orientation>
    </subcellularLocation>
</comment>
<evidence type="ECO:0000256" key="4">
    <source>
        <dbReference type="ARBA" id="ARBA00005975"/>
    </source>
</evidence>
<dbReference type="EMBL" id="QBLH01003642">
    <property type="protein sequence ID" value="TGZ36971.1"/>
    <property type="molecule type" value="Genomic_DNA"/>
</dbReference>
<comment type="similarity">
    <text evidence="4">Belongs to the CDIP1/LITAF family.</text>
</comment>
<dbReference type="Pfam" id="PF10601">
    <property type="entry name" value="zf-LITAF-like"/>
    <property type="match status" value="1"/>
</dbReference>
<reference evidence="10 11" key="1">
    <citation type="journal article" date="2019" name="Philos. Trans. R. Soc. Lond., B, Biol. Sci.">
        <title>Ant behaviour and brain gene expression of defending hosts depend on the ecological success of the intruding social parasite.</title>
        <authorList>
            <person name="Kaur R."/>
            <person name="Stoldt M."/>
            <person name="Jongepier E."/>
            <person name="Feldmeyer B."/>
            <person name="Menzel F."/>
            <person name="Bornberg-Bauer E."/>
            <person name="Foitzik S."/>
        </authorList>
    </citation>
    <scope>NUCLEOTIDE SEQUENCE [LARGE SCALE GENOMIC DNA]</scope>
    <source>
        <tissue evidence="10">Whole body</tissue>
    </source>
</reference>
<dbReference type="InterPro" id="IPR006629">
    <property type="entry name" value="LITAF"/>
</dbReference>